<evidence type="ECO:0000256" key="4">
    <source>
        <dbReference type="ARBA" id="ARBA00022989"/>
    </source>
</evidence>
<reference evidence="6 7" key="1">
    <citation type="submission" date="2018-10" db="EMBL/GenBank/DDBJ databases">
        <title>Phylogenomics of Brevibacillus.</title>
        <authorList>
            <person name="Dunlap C."/>
        </authorList>
    </citation>
    <scope>NUCLEOTIDE SEQUENCE [LARGE SCALE GENOMIC DNA]</scope>
    <source>
        <strain evidence="6 7">JCM 15716</strain>
    </source>
</reference>
<dbReference type="EMBL" id="RHHQ01000010">
    <property type="protein sequence ID" value="RNB87834.1"/>
    <property type="molecule type" value="Genomic_DNA"/>
</dbReference>
<organism evidence="6 7">
    <name type="scientific">Brevibacillus fluminis</name>
    <dbReference type="NCBI Taxonomy" id="511487"/>
    <lineage>
        <taxon>Bacteria</taxon>
        <taxon>Bacillati</taxon>
        <taxon>Bacillota</taxon>
        <taxon>Bacilli</taxon>
        <taxon>Bacillales</taxon>
        <taxon>Paenibacillaceae</taxon>
        <taxon>Brevibacillus</taxon>
    </lineage>
</organism>
<sequence length="219" mass="23455">MDGQFWTGFLQILLIDLVLSGDNAVVIGMACRGLKKEDRKRAIWLGTLGAILLRVLFTGMITWMLDIPLVKAVAGALLLWIALKLLFETEAETTEVLQGGTVGQAVKTIILADFIMSLDNVLAVGGAAGGDFGLVLLGLGISIPLLMWGSAVVARLMGRFPILVAIGAAILAYTAVEMCLEDPYVWRLTNPFIFNQAALPALVAGLVFIIGRVKKTKSE</sequence>
<name>A0A3M8DIH5_9BACL</name>
<evidence type="ECO:0000256" key="3">
    <source>
        <dbReference type="ARBA" id="ARBA00022692"/>
    </source>
</evidence>
<comment type="similarity">
    <text evidence="2">Belongs to the TerC family.</text>
</comment>
<dbReference type="GO" id="GO:0016020">
    <property type="term" value="C:membrane"/>
    <property type="evidence" value="ECO:0007669"/>
    <property type="project" value="UniProtKB-SubCell"/>
</dbReference>
<evidence type="ECO:0000256" key="1">
    <source>
        <dbReference type="ARBA" id="ARBA00004141"/>
    </source>
</evidence>
<keyword evidence="5" id="KW-0472">Membrane</keyword>
<dbReference type="Pfam" id="PF03741">
    <property type="entry name" value="TerC"/>
    <property type="match status" value="1"/>
</dbReference>
<evidence type="ECO:0000256" key="2">
    <source>
        <dbReference type="ARBA" id="ARBA00007511"/>
    </source>
</evidence>
<dbReference type="AlphaFoldDB" id="A0A3M8DIH5"/>
<evidence type="ECO:0000256" key="5">
    <source>
        <dbReference type="ARBA" id="ARBA00023136"/>
    </source>
</evidence>
<dbReference type="NCBIfam" id="TIGR03717">
    <property type="entry name" value="R_switched_YjbE"/>
    <property type="match status" value="1"/>
</dbReference>
<dbReference type="OrthoDB" id="5295733at2"/>
<evidence type="ECO:0000313" key="6">
    <source>
        <dbReference type="EMBL" id="RNB87834.1"/>
    </source>
</evidence>
<dbReference type="RefSeq" id="WP_122918439.1">
    <property type="nucleotide sequence ID" value="NZ_RHHQ01000010.1"/>
</dbReference>
<dbReference type="PANTHER" id="PTHR30238">
    <property type="entry name" value="MEMBRANE BOUND PREDICTED REDOX MODULATOR"/>
    <property type="match status" value="1"/>
</dbReference>
<gene>
    <name evidence="6" type="ORF">EDM56_13490</name>
</gene>
<dbReference type="InterPro" id="IPR005496">
    <property type="entry name" value="Integral_membrane_TerC"/>
</dbReference>
<dbReference type="PANTHER" id="PTHR30238:SF4">
    <property type="entry name" value="SLL1022 PROTEIN"/>
    <property type="match status" value="1"/>
</dbReference>
<evidence type="ECO:0000313" key="7">
    <source>
        <dbReference type="Proteomes" id="UP000271031"/>
    </source>
</evidence>
<proteinExistence type="inferred from homology"/>
<keyword evidence="7" id="KW-1185">Reference proteome</keyword>
<comment type="caution">
    <text evidence="6">The sequence shown here is derived from an EMBL/GenBank/DDBJ whole genome shotgun (WGS) entry which is preliminary data.</text>
</comment>
<dbReference type="Proteomes" id="UP000271031">
    <property type="component" value="Unassembled WGS sequence"/>
</dbReference>
<dbReference type="InterPro" id="IPR022301">
    <property type="entry name" value="Integral_membrane_YjbE"/>
</dbReference>
<keyword evidence="3" id="KW-0812">Transmembrane</keyword>
<comment type="subcellular location">
    <subcellularLocation>
        <location evidence="1">Membrane</location>
        <topology evidence="1">Multi-pass membrane protein</topology>
    </subcellularLocation>
</comment>
<keyword evidence="4" id="KW-1133">Transmembrane helix</keyword>
<protein>
    <submittedName>
        <fullName evidence="6">TerC family protein</fullName>
    </submittedName>
</protein>
<accession>A0A3M8DIH5</accession>